<evidence type="ECO:0000313" key="3">
    <source>
        <dbReference type="EMBL" id="MDE4165555.1"/>
    </source>
</evidence>
<sequence length="345" mass="37897">MRAKVSWGQNADEMGFAQPHNIFNLFNGIVGNDDFPIKTSTDRALVVEGQLGFAGFPLDLRMTIKGVGFTYQGDEVTGGEIRHIKVEQLTDDGGTAKIFNMRGLRIDVTDLTEAMEFEDNGGFDGTVEELLYGNGWVYNGVPSVDVIDPDQMFFGYGTQFNMDGRDKIFGRAGDDTILSGEGRDFVSGGNGNDFIRGGLGKDTLKGGRGDDEIYGDVGYWDGRRDKIFGGGGDDYIEAGAGNDRVNGGRGNDKMYDTVGRDTFVFGKRSGHDWIHDTDNNGADLIIRTGKEITVTFINMEDEFSSGPWAGEYFDRGFLLEWGRNSLLLGTYGDIEDFGLTDYTML</sequence>
<dbReference type="Pfam" id="PF00353">
    <property type="entry name" value="HemolysinCabind"/>
    <property type="match status" value="3"/>
</dbReference>
<dbReference type="Proteomes" id="UP001218364">
    <property type="component" value="Unassembled WGS sequence"/>
</dbReference>
<dbReference type="InterPro" id="IPR001343">
    <property type="entry name" value="Hemolysn_Ca-bd"/>
</dbReference>
<dbReference type="PANTHER" id="PTHR38340">
    <property type="entry name" value="S-LAYER PROTEIN"/>
    <property type="match status" value="1"/>
</dbReference>
<dbReference type="EMBL" id="JARCJK010000003">
    <property type="protein sequence ID" value="MDE4165555.1"/>
    <property type="molecule type" value="Genomic_DNA"/>
</dbReference>
<dbReference type="RefSeq" id="WP_274839504.1">
    <property type="nucleotide sequence ID" value="NZ_JARCJF010000003.1"/>
</dbReference>
<dbReference type="Gene3D" id="2.150.10.10">
    <property type="entry name" value="Serralysin-like metalloprotease, C-terminal"/>
    <property type="match status" value="2"/>
</dbReference>
<dbReference type="GO" id="GO:0005576">
    <property type="term" value="C:extracellular region"/>
    <property type="evidence" value="ECO:0007669"/>
    <property type="project" value="UniProtKB-SubCell"/>
</dbReference>
<name>A0ABD4X868_9RHOB</name>
<comment type="subcellular location">
    <subcellularLocation>
        <location evidence="1">Secreted</location>
    </subcellularLocation>
</comment>
<keyword evidence="2" id="KW-0964">Secreted</keyword>
<gene>
    <name evidence="3" type="ORF">PXK24_07600</name>
</gene>
<evidence type="ECO:0000256" key="1">
    <source>
        <dbReference type="ARBA" id="ARBA00004613"/>
    </source>
</evidence>
<comment type="caution">
    <text evidence="3">The sequence shown here is derived from an EMBL/GenBank/DDBJ whole genome shotgun (WGS) entry which is preliminary data.</text>
</comment>
<dbReference type="InterPro" id="IPR018511">
    <property type="entry name" value="Hemolysin-typ_Ca-bd_CS"/>
</dbReference>
<evidence type="ECO:0000256" key="2">
    <source>
        <dbReference type="ARBA" id="ARBA00022525"/>
    </source>
</evidence>
<proteinExistence type="predicted"/>
<dbReference type="AlphaFoldDB" id="A0ABD4X868"/>
<dbReference type="InterPro" id="IPR050557">
    <property type="entry name" value="RTX_toxin/Mannuronan_C5-epim"/>
</dbReference>
<dbReference type="SUPFAM" id="SSF51120">
    <property type="entry name" value="beta-Roll"/>
    <property type="match status" value="2"/>
</dbReference>
<dbReference type="PROSITE" id="PS00330">
    <property type="entry name" value="HEMOLYSIN_CALCIUM"/>
    <property type="match status" value="1"/>
</dbReference>
<dbReference type="PRINTS" id="PR00313">
    <property type="entry name" value="CABNDNGRPT"/>
</dbReference>
<protein>
    <submittedName>
        <fullName evidence="3">Calcium-binding protein</fullName>
    </submittedName>
</protein>
<organism evidence="3 4">
    <name type="scientific">Phaeobacter gallaeciensis</name>
    <dbReference type="NCBI Taxonomy" id="60890"/>
    <lineage>
        <taxon>Bacteria</taxon>
        <taxon>Pseudomonadati</taxon>
        <taxon>Pseudomonadota</taxon>
        <taxon>Alphaproteobacteria</taxon>
        <taxon>Rhodobacterales</taxon>
        <taxon>Roseobacteraceae</taxon>
        <taxon>Phaeobacter</taxon>
    </lineage>
</organism>
<dbReference type="InterPro" id="IPR011049">
    <property type="entry name" value="Serralysin-like_metalloprot_C"/>
</dbReference>
<evidence type="ECO:0000313" key="4">
    <source>
        <dbReference type="Proteomes" id="UP001218364"/>
    </source>
</evidence>
<accession>A0ABD4X868</accession>
<reference evidence="3 4" key="1">
    <citation type="submission" date="2023-02" db="EMBL/GenBank/DDBJ databases">
        <title>Population genomics of bacteria associated with diatom.</title>
        <authorList>
            <person name="Xie J."/>
            <person name="Wang H."/>
        </authorList>
    </citation>
    <scope>NUCLEOTIDE SEQUENCE [LARGE SCALE GENOMIC DNA]</scope>
    <source>
        <strain evidence="3 4">PT47_8</strain>
    </source>
</reference>
<dbReference type="PANTHER" id="PTHR38340:SF1">
    <property type="entry name" value="S-LAYER PROTEIN"/>
    <property type="match status" value="1"/>
</dbReference>